<dbReference type="RefSeq" id="WP_344906381.1">
    <property type="nucleotide sequence ID" value="NZ_BAAAYO010000003.1"/>
</dbReference>
<accession>A0ABV5W8K5</accession>
<comment type="caution">
    <text evidence="1">The sequence shown here is derived from an EMBL/GenBank/DDBJ whole genome shotgun (WGS) entry which is preliminary data.</text>
</comment>
<proteinExistence type="predicted"/>
<name>A0ABV5W8K5_9BACL</name>
<protein>
    <submittedName>
        <fullName evidence="1">Uncharacterized protein</fullName>
    </submittedName>
</protein>
<sequence>MHQYAGIQNAQKLGQYDVEQSSKIVKRLAYSHYRLMMIGAAQLPARMNWDFKAGLARSVYEDAQAMKMWVDRASELRNPQLQKMKSPDPWLELFWDELLMARSDYELWVGVYEVAKPAITRLYEQYLESTQPLVDYPTVRLMKHARLDLEEQLAWGAAIQPVLLEDARYFNAHSDQYHVVIDDEASAQPYKDHLLELLHNCGGMAGEAVENNRTPIRWRSKEAYRIPDKAVRDPRMGGDTLGRTGVKNQPDDDVIAGAAEAARIRQEELGAAELCAATLVMQQGMPWEFYDDLSRHCWDEMRHTLYGQAVLDLGGFEWFSQPQFKGDYDPHMDKPVAASYVWLSVGIEGEAMKKEQMPKESRFYTKLAQQREEPFVKLLAQGIDFDWADEVTHHRYGRKWAEELVGGYGNARLIADKEMALNNERMRVDTRNYWTGKMFSHRYIGS</sequence>
<gene>
    <name evidence="1" type="ORF">ACFFNY_35565</name>
</gene>
<dbReference type="EMBL" id="JBHMAG010000030">
    <property type="protein sequence ID" value="MFB9756916.1"/>
    <property type="molecule type" value="Genomic_DNA"/>
</dbReference>
<evidence type="ECO:0000313" key="1">
    <source>
        <dbReference type="EMBL" id="MFB9756916.1"/>
    </source>
</evidence>
<evidence type="ECO:0000313" key="2">
    <source>
        <dbReference type="Proteomes" id="UP001589619"/>
    </source>
</evidence>
<dbReference type="SUPFAM" id="SSF47240">
    <property type="entry name" value="Ferritin-like"/>
    <property type="match status" value="1"/>
</dbReference>
<keyword evidence="2" id="KW-1185">Reference proteome</keyword>
<reference evidence="1 2" key="1">
    <citation type="submission" date="2024-09" db="EMBL/GenBank/DDBJ databases">
        <authorList>
            <person name="Sun Q."/>
            <person name="Mori K."/>
        </authorList>
    </citation>
    <scope>NUCLEOTIDE SEQUENCE [LARGE SCALE GENOMIC DNA]</scope>
    <source>
        <strain evidence="1 2">JCM 12520</strain>
    </source>
</reference>
<organism evidence="1 2">
    <name type="scientific">Paenibacillus hodogayensis</name>
    <dbReference type="NCBI Taxonomy" id="279208"/>
    <lineage>
        <taxon>Bacteria</taxon>
        <taxon>Bacillati</taxon>
        <taxon>Bacillota</taxon>
        <taxon>Bacilli</taxon>
        <taxon>Bacillales</taxon>
        <taxon>Paenibacillaceae</taxon>
        <taxon>Paenibacillus</taxon>
    </lineage>
</organism>
<dbReference type="Proteomes" id="UP001589619">
    <property type="component" value="Unassembled WGS sequence"/>
</dbReference>
<dbReference type="InterPro" id="IPR009078">
    <property type="entry name" value="Ferritin-like_SF"/>
</dbReference>